<keyword evidence="2" id="KW-1185">Reference proteome</keyword>
<reference evidence="1" key="1">
    <citation type="submission" date="2020-08" db="EMBL/GenBank/DDBJ databases">
        <title>Multicomponent nature underlies the extraordinary mechanical properties of spider dragline silk.</title>
        <authorList>
            <person name="Kono N."/>
            <person name="Nakamura H."/>
            <person name="Mori M."/>
            <person name="Yoshida Y."/>
            <person name="Ohtoshi R."/>
            <person name="Malay A.D."/>
            <person name="Moran D.A.P."/>
            <person name="Tomita M."/>
            <person name="Numata K."/>
            <person name="Arakawa K."/>
        </authorList>
    </citation>
    <scope>NUCLEOTIDE SEQUENCE</scope>
</reference>
<dbReference type="EMBL" id="BMAW01111961">
    <property type="protein sequence ID" value="GFT50452.1"/>
    <property type="molecule type" value="Genomic_DNA"/>
</dbReference>
<protein>
    <submittedName>
        <fullName evidence="1">Uncharacterized protein</fullName>
    </submittedName>
</protein>
<gene>
    <name evidence="1" type="ORF">NPIL_585231</name>
</gene>
<evidence type="ECO:0000313" key="1">
    <source>
        <dbReference type="EMBL" id="GFT50452.1"/>
    </source>
</evidence>
<evidence type="ECO:0000313" key="2">
    <source>
        <dbReference type="Proteomes" id="UP000887013"/>
    </source>
</evidence>
<accession>A0A8X6TWD0</accession>
<comment type="caution">
    <text evidence="1">The sequence shown here is derived from an EMBL/GenBank/DDBJ whole genome shotgun (WGS) entry which is preliminary data.</text>
</comment>
<name>A0A8X6TWD0_NEPPI</name>
<proteinExistence type="predicted"/>
<sequence>MTVSPELCLRRSSASVIAEEDLIHLTNIPLPNTWNPQSRKTELVHSTSSLIKTDEPAVTVPAVCHQKRNSLFHGGFTSLPPFKVSLEEDADHHTHKRLKLHGIIVFDLAQNNFNLFPKV</sequence>
<organism evidence="1 2">
    <name type="scientific">Nephila pilipes</name>
    <name type="common">Giant wood spider</name>
    <name type="synonym">Nephila maculata</name>
    <dbReference type="NCBI Taxonomy" id="299642"/>
    <lineage>
        <taxon>Eukaryota</taxon>
        <taxon>Metazoa</taxon>
        <taxon>Ecdysozoa</taxon>
        <taxon>Arthropoda</taxon>
        <taxon>Chelicerata</taxon>
        <taxon>Arachnida</taxon>
        <taxon>Araneae</taxon>
        <taxon>Araneomorphae</taxon>
        <taxon>Entelegynae</taxon>
        <taxon>Araneoidea</taxon>
        <taxon>Nephilidae</taxon>
        <taxon>Nephila</taxon>
    </lineage>
</organism>
<dbReference type="Proteomes" id="UP000887013">
    <property type="component" value="Unassembled WGS sequence"/>
</dbReference>
<dbReference type="AlphaFoldDB" id="A0A8X6TWD0"/>